<dbReference type="RefSeq" id="WP_279247105.1">
    <property type="nucleotide sequence ID" value="NZ_SHNN01000005.1"/>
</dbReference>
<proteinExistence type="predicted"/>
<dbReference type="InterPro" id="IPR010752">
    <property type="entry name" value="DUF1329"/>
</dbReference>
<feature type="chain" id="PRO_5045209535" evidence="1">
    <location>
        <begin position="26"/>
        <end position="462"/>
    </location>
</feature>
<dbReference type="EMBL" id="SHNN01000005">
    <property type="protein sequence ID" value="MCX2983075.1"/>
    <property type="molecule type" value="Genomic_DNA"/>
</dbReference>
<protein>
    <submittedName>
        <fullName evidence="2">DUF1329 domain-containing protein</fullName>
    </submittedName>
</protein>
<comment type="caution">
    <text evidence="2">The sequence shown here is derived from an EMBL/GenBank/DDBJ whole genome shotgun (WGS) entry which is preliminary data.</text>
</comment>
<evidence type="ECO:0000256" key="1">
    <source>
        <dbReference type="SAM" id="SignalP"/>
    </source>
</evidence>
<name>A0ABT3TMT8_9GAMM</name>
<accession>A0ABT3TMT8</accession>
<gene>
    <name evidence="2" type="ORF">EYC98_19610</name>
</gene>
<keyword evidence="1" id="KW-0732">Signal</keyword>
<sequence length="462" mass="51841">MQQKLMQTAALVCLPLLLASMPAAAKVGAEEAAKLGVSLTHLGANPSANDDGSIPAFNGSMLGLPEGLSYEGAKTPYPDPYADDPILLTITAANRQQHAQFLSPGLEAMFATYPDTFEVQVYPTHRDGRYSDQFREKVKHNALNAELSNGEDGIRGFTGAVAFPVPTTGAEVIWNSRTSGPNYTLAGTYSDIAVFSNGSRSERRSTIMSEYPYANPDNTVGAGEAELGIWAAYVMTEVHLPKRDKGTITSIFEPYDYVTHAREAWRYIPGSRRVRRAPTVGYDTPDGPGGFITVDDTLGFNGAMDRFTWTLVGKQELYVPFHTYKFDESELDYDTLLTPYHANPDYLRYEKRRMWVVEANLREGSRHIYAKRRFYIDEDSWNIVMTENYDGRGELWKVVLINNIYEYNVQGYVNRAMMFHELRAGGYITIRLVNDSKPLDYTVEPQGPAYYSPTNVRKLGRR</sequence>
<reference evidence="2" key="1">
    <citation type="submission" date="2019-02" db="EMBL/GenBank/DDBJ databases">
        <authorList>
            <person name="Li S.-H."/>
        </authorList>
    </citation>
    <scope>NUCLEOTIDE SEQUENCE</scope>
    <source>
        <strain evidence="2">IMCC14734</strain>
    </source>
</reference>
<evidence type="ECO:0000313" key="3">
    <source>
        <dbReference type="Proteomes" id="UP001143362"/>
    </source>
</evidence>
<organism evidence="2 3">
    <name type="scientific">Candidatus Litorirhabdus singularis</name>
    <dbReference type="NCBI Taxonomy" id="2518993"/>
    <lineage>
        <taxon>Bacteria</taxon>
        <taxon>Pseudomonadati</taxon>
        <taxon>Pseudomonadota</taxon>
        <taxon>Gammaproteobacteria</taxon>
        <taxon>Cellvibrionales</taxon>
        <taxon>Halieaceae</taxon>
        <taxon>Candidatus Litorirhabdus</taxon>
    </lineage>
</organism>
<keyword evidence="3" id="KW-1185">Reference proteome</keyword>
<dbReference type="Pfam" id="PF07044">
    <property type="entry name" value="DUF1329"/>
    <property type="match status" value="1"/>
</dbReference>
<dbReference type="CDD" id="cd16329">
    <property type="entry name" value="LolA_like"/>
    <property type="match status" value="1"/>
</dbReference>
<evidence type="ECO:0000313" key="2">
    <source>
        <dbReference type="EMBL" id="MCX2983075.1"/>
    </source>
</evidence>
<dbReference type="Proteomes" id="UP001143362">
    <property type="component" value="Unassembled WGS sequence"/>
</dbReference>
<dbReference type="Gene3D" id="2.50.20.10">
    <property type="entry name" value="Lipoprotein localisation LolA/LolB/LppX"/>
    <property type="match status" value="1"/>
</dbReference>
<feature type="signal peptide" evidence="1">
    <location>
        <begin position="1"/>
        <end position="25"/>
    </location>
</feature>